<name>A0A2P5HGG5_DIAHE</name>
<keyword evidence="3" id="KW-1185">Reference proteome</keyword>
<accession>A0A2P5HGG5</accession>
<reference evidence="2" key="1">
    <citation type="submission" date="2017-09" db="EMBL/GenBank/DDBJ databases">
        <title>Polyketide synthases of a Diaporthe helianthi virulent isolate.</title>
        <authorList>
            <person name="Baroncelli R."/>
        </authorList>
    </citation>
    <scope>NUCLEOTIDE SEQUENCE [LARGE SCALE GENOMIC DNA]</scope>
    <source>
        <strain evidence="2">7/96</strain>
    </source>
</reference>
<proteinExistence type="predicted"/>
<dbReference type="EMBL" id="MAVT02002391">
    <property type="protein sequence ID" value="POS69342.1"/>
    <property type="molecule type" value="Genomic_DNA"/>
</dbReference>
<gene>
    <name evidence="2" type="ORF">DHEL01_v212264</name>
</gene>
<evidence type="ECO:0000313" key="2">
    <source>
        <dbReference type="EMBL" id="POS69342.1"/>
    </source>
</evidence>
<protein>
    <submittedName>
        <fullName evidence="2">Uncharacterized protein</fullName>
    </submittedName>
</protein>
<organism evidence="2 3">
    <name type="scientific">Diaporthe helianthi</name>
    <dbReference type="NCBI Taxonomy" id="158607"/>
    <lineage>
        <taxon>Eukaryota</taxon>
        <taxon>Fungi</taxon>
        <taxon>Dikarya</taxon>
        <taxon>Ascomycota</taxon>
        <taxon>Pezizomycotina</taxon>
        <taxon>Sordariomycetes</taxon>
        <taxon>Sordariomycetidae</taxon>
        <taxon>Diaporthales</taxon>
        <taxon>Diaporthaceae</taxon>
        <taxon>Diaporthe</taxon>
    </lineage>
</organism>
<evidence type="ECO:0000256" key="1">
    <source>
        <dbReference type="SAM" id="MobiDB-lite"/>
    </source>
</evidence>
<dbReference type="Proteomes" id="UP000094444">
    <property type="component" value="Unassembled WGS sequence"/>
</dbReference>
<dbReference type="AlphaFoldDB" id="A0A2P5HGG5"/>
<comment type="caution">
    <text evidence="2">The sequence shown here is derived from an EMBL/GenBank/DDBJ whole genome shotgun (WGS) entry which is preliminary data.</text>
</comment>
<feature type="compositionally biased region" description="Low complexity" evidence="1">
    <location>
        <begin position="18"/>
        <end position="27"/>
    </location>
</feature>
<feature type="region of interest" description="Disordered" evidence="1">
    <location>
        <begin position="1"/>
        <end position="31"/>
    </location>
</feature>
<evidence type="ECO:0000313" key="3">
    <source>
        <dbReference type="Proteomes" id="UP000094444"/>
    </source>
</evidence>
<sequence length="103" mass="11593">MSCVPSSWRYVRTRRSRPSSQPTSKSSEVPRHLLRKLARRGRPRPNYSYASVVGSLLARSLTIPKHAPIITASLLRPEGAAGIQVNWFSPSSLLTKNIQVIWR</sequence>
<dbReference type="InParanoid" id="A0A2P5HGG5"/>